<organism evidence="3 4">
    <name type="scientific">Corynebacterium lemuris</name>
    <dbReference type="NCBI Taxonomy" id="1859292"/>
    <lineage>
        <taxon>Bacteria</taxon>
        <taxon>Bacillati</taxon>
        <taxon>Actinomycetota</taxon>
        <taxon>Actinomycetes</taxon>
        <taxon>Mycobacteriales</taxon>
        <taxon>Corynebacteriaceae</taxon>
        <taxon>Corynebacterium</taxon>
    </lineage>
</organism>
<feature type="region of interest" description="Disordered" evidence="1">
    <location>
        <begin position="1"/>
        <end position="28"/>
    </location>
</feature>
<sequence length="103" mass="11168">MRKTTSLRDGTVLSTKRMEGADGAGFPPHTASHESALVILKGACTITFGEVSHELHAGDTFIIPADEVHQVVGLPDFTAIHVMPKDIRFNFKVQDRSPGTTRP</sequence>
<dbReference type="EMBL" id="JANWTC010000001">
    <property type="protein sequence ID" value="MCS5478571.1"/>
    <property type="molecule type" value="Genomic_DNA"/>
</dbReference>
<dbReference type="SUPFAM" id="SSF51182">
    <property type="entry name" value="RmlC-like cupins"/>
    <property type="match status" value="1"/>
</dbReference>
<accession>A0ABT2FTX1</accession>
<dbReference type="InterPro" id="IPR014710">
    <property type="entry name" value="RmlC-like_jellyroll"/>
</dbReference>
<proteinExistence type="predicted"/>
<keyword evidence="4" id="KW-1185">Reference proteome</keyword>
<dbReference type="Pfam" id="PF07883">
    <property type="entry name" value="Cupin_2"/>
    <property type="match status" value="1"/>
</dbReference>
<comment type="caution">
    <text evidence="3">The sequence shown here is derived from an EMBL/GenBank/DDBJ whole genome shotgun (WGS) entry which is preliminary data.</text>
</comment>
<dbReference type="Proteomes" id="UP001205965">
    <property type="component" value="Unassembled WGS sequence"/>
</dbReference>
<evidence type="ECO:0000256" key="1">
    <source>
        <dbReference type="SAM" id="MobiDB-lite"/>
    </source>
</evidence>
<name>A0ABT2FTX1_9CORY</name>
<dbReference type="RefSeq" id="WP_259426595.1">
    <property type="nucleotide sequence ID" value="NZ_JANWTC010000001.1"/>
</dbReference>
<gene>
    <name evidence="3" type="ORF">NYP18_02765</name>
</gene>
<evidence type="ECO:0000259" key="2">
    <source>
        <dbReference type="Pfam" id="PF07883"/>
    </source>
</evidence>
<evidence type="ECO:0000313" key="3">
    <source>
        <dbReference type="EMBL" id="MCS5478571.1"/>
    </source>
</evidence>
<evidence type="ECO:0000313" key="4">
    <source>
        <dbReference type="Proteomes" id="UP001205965"/>
    </source>
</evidence>
<feature type="domain" description="Cupin type-2" evidence="2">
    <location>
        <begin position="21"/>
        <end position="72"/>
    </location>
</feature>
<dbReference type="InterPro" id="IPR013096">
    <property type="entry name" value="Cupin_2"/>
</dbReference>
<protein>
    <submittedName>
        <fullName evidence="3">Cupin domain-containing protein</fullName>
    </submittedName>
</protein>
<dbReference type="InterPro" id="IPR011051">
    <property type="entry name" value="RmlC_Cupin_sf"/>
</dbReference>
<reference evidence="3 4" key="1">
    <citation type="submission" date="2022-08" db="EMBL/GenBank/DDBJ databases">
        <title>YIM 101645 draft genome.</title>
        <authorList>
            <person name="Chen X."/>
        </authorList>
    </citation>
    <scope>NUCLEOTIDE SEQUENCE [LARGE SCALE GENOMIC DNA]</scope>
    <source>
        <strain evidence="3 4">YIM 101645</strain>
    </source>
</reference>
<dbReference type="Gene3D" id="2.60.120.10">
    <property type="entry name" value="Jelly Rolls"/>
    <property type="match status" value="1"/>
</dbReference>